<proteinExistence type="predicted"/>
<dbReference type="Pfam" id="PF21851">
    <property type="entry name" value="DUF6910"/>
    <property type="match status" value="1"/>
</dbReference>
<sequence>MRVEVDDIAALTFDDGSPVRAASAVAPFGDGWLVAQDDATHAAWLRPGTTVAVRVVESIDGLEVFSEAAGTKHLKPDFEAACALPSGVVLLGSGSSAARMRASLVTLAADFTVADLTPAYRKVALALGLSPGQLNLEGACVIGDRLRWFQRANLAAGAPTASVDVDLAALLAAISGAGSADQINIDGVRRYDLGDIDGVALAVTDAVALPDGRLLVSAAAEDTPNAVDDGPVVGAAIALLDDSQVVAVAELPAADKVEGLAVRSATAEEIHLLAVVDADDPVIPSRRLDLRISELAPAQPVTRTD</sequence>
<name>A0A931CB93_9ACTN</name>
<keyword evidence="2" id="KW-1185">Reference proteome</keyword>
<evidence type="ECO:0000313" key="1">
    <source>
        <dbReference type="EMBL" id="MBG0564232.1"/>
    </source>
</evidence>
<accession>A0A931CB93</accession>
<dbReference type="Proteomes" id="UP000598146">
    <property type="component" value="Unassembled WGS sequence"/>
</dbReference>
<dbReference type="AlphaFoldDB" id="A0A931CB93"/>
<comment type="caution">
    <text evidence="1">The sequence shown here is derived from an EMBL/GenBank/DDBJ whole genome shotgun (WGS) entry which is preliminary data.</text>
</comment>
<dbReference type="RefSeq" id="WP_196416008.1">
    <property type="nucleotide sequence ID" value="NZ_JADQTO010000010.1"/>
</dbReference>
<protein>
    <submittedName>
        <fullName evidence="1">Uncharacterized protein</fullName>
    </submittedName>
</protein>
<organism evidence="1 2">
    <name type="scientific">Actinoplanes aureus</name>
    <dbReference type="NCBI Taxonomy" id="2792083"/>
    <lineage>
        <taxon>Bacteria</taxon>
        <taxon>Bacillati</taxon>
        <taxon>Actinomycetota</taxon>
        <taxon>Actinomycetes</taxon>
        <taxon>Micromonosporales</taxon>
        <taxon>Micromonosporaceae</taxon>
        <taxon>Actinoplanes</taxon>
    </lineage>
</organism>
<dbReference type="InterPro" id="IPR053852">
    <property type="entry name" value="DUF6910"/>
</dbReference>
<dbReference type="EMBL" id="JADQTO010000010">
    <property type="protein sequence ID" value="MBG0564232.1"/>
    <property type="molecule type" value="Genomic_DNA"/>
</dbReference>
<evidence type="ECO:0000313" key="2">
    <source>
        <dbReference type="Proteomes" id="UP000598146"/>
    </source>
</evidence>
<gene>
    <name evidence="1" type="ORF">I4J89_22555</name>
</gene>
<reference evidence="1" key="1">
    <citation type="submission" date="2020-11" db="EMBL/GenBank/DDBJ databases">
        <title>Isolation and identification of active actinomycetes.</title>
        <authorList>
            <person name="Sun X."/>
        </authorList>
    </citation>
    <scope>NUCLEOTIDE SEQUENCE</scope>
    <source>
        <strain evidence="1">NEAU-A11</strain>
    </source>
</reference>